<dbReference type="PROSITE" id="PS00839">
    <property type="entry name" value="SUMT_1"/>
    <property type="match status" value="1"/>
</dbReference>
<dbReference type="EMBL" id="DTLB01000010">
    <property type="protein sequence ID" value="HFW31791.1"/>
    <property type="molecule type" value="Genomic_DNA"/>
</dbReference>
<evidence type="ECO:0000256" key="6">
    <source>
        <dbReference type="ARBA" id="ARBA00023244"/>
    </source>
</evidence>
<dbReference type="NCBIfam" id="NF004790">
    <property type="entry name" value="PRK06136.1"/>
    <property type="match status" value="1"/>
</dbReference>
<evidence type="ECO:0000256" key="4">
    <source>
        <dbReference type="ARBA" id="ARBA00022679"/>
    </source>
</evidence>
<evidence type="ECO:0000313" key="8">
    <source>
        <dbReference type="EMBL" id="HFW31791.1"/>
    </source>
</evidence>
<reference evidence="8" key="1">
    <citation type="journal article" date="2020" name="mSystems">
        <title>Genome- and Community-Level Interaction Insights into Carbon Utilization and Element Cycling Functions of Hydrothermarchaeota in Hydrothermal Sediment.</title>
        <authorList>
            <person name="Zhou Z."/>
            <person name="Liu Y."/>
            <person name="Xu W."/>
            <person name="Pan J."/>
            <person name="Luo Z.H."/>
            <person name="Li M."/>
        </authorList>
    </citation>
    <scope>NUCLEOTIDE SEQUENCE [LARGE SCALE GENOMIC DNA]</scope>
    <source>
        <strain evidence="8">SpSt-87</strain>
    </source>
</reference>
<dbReference type="EC" id="2.1.1.107" evidence="2"/>
<dbReference type="PANTHER" id="PTHR45790">
    <property type="entry name" value="SIROHEME SYNTHASE-RELATED"/>
    <property type="match status" value="1"/>
</dbReference>
<dbReference type="GO" id="GO:0032259">
    <property type="term" value="P:methylation"/>
    <property type="evidence" value="ECO:0007669"/>
    <property type="project" value="UniProtKB-KW"/>
</dbReference>
<dbReference type="Gene3D" id="3.30.950.10">
    <property type="entry name" value="Methyltransferase, Cobalt-precorrin-4 Transmethylase, Domain 2"/>
    <property type="match status" value="1"/>
</dbReference>
<accession>A0A7C3MA48</accession>
<dbReference type="Gene3D" id="3.40.1010.10">
    <property type="entry name" value="Cobalt-precorrin-4 Transmethylase, Domain 1"/>
    <property type="match status" value="1"/>
</dbReference>
<keyword evidence="6" id="KW-0627">Porphyrin biosynthesis</keyword>
<evidence type="ECO:0000256" key="1">
    <source>
        <dbReference type="ARBA" id="ARBA00011738"/>
    </source>
</evidence>
<comment type="subunit">
    <text evidence="1">Homodimer.</text>
</comment>
<organism evidence="8">
    <name type="scientific">Archaeoglobus fulgidus</name>
    <dbReference type="NCBI Taxonomy" id="2234"/>
    <lineage>
        <taxon>Archaea</taxon>
        <taxon>Methanobacteriati</taxon>
        <taxon>Methanobacteriota</taxon>
        <taxon>Archaeoglobi</taxon>
        <taxon>Archaeoglobales</taxon>
        <taxon>Archaeoglobaceae</taxon>
        <taxon>Archaeoglobus</taxon>
    </lineage>
</organism>
<dbReference type="InterPro" id="IPR006366">
    <property type="entry name" value="CobA/CysG_C"/>
</dbReference>
<protein>
    <recommendedName>
        <fullName evidence="2">uroporphyrinogen-III C-methyltransferase</fullName>
        <ecNumber evidence="2">2.1.1.107</ecNumber>
    </recommendedName>
</protein>
<dbReference type="NCBIfam" id="TIGR01469">
    <property type="entry name" value="cobA_cysG_Cterm"/>
    <property type="match status" value="1"/>
</dbReference>
<evidence type="ECO:0000259" key="7">
    <source>
        <dbReference type="Pfam" id="PF00590"/>
    </source>
</evidence>
<dbReference type="InterPro" id="IPR050161">
    <property type="entry name" value="Siro_Cobalamin_biosynth"/>
</dbReference>
<dbReference type="Pfam" id="PF00590">
    <property type="entry name" value="TP_methylase"/>
    <property type="match status" value="1"/>
</dbReference>
<comment type="caution">
    <text evidence="8">The sequence shown here is derived from an EMBL/GenBank/DDBJ whole genome shotgun (WGS) entry which is preliminary data.</text>
</comment>
<dbReference type="InterPro" id="IPR014777">
    <property type="entry name" value="4pyrrole_Mease_sub1"/>
</dbReference>
<dbReference type="InterPro" id="IPR000878">
    <property type="entry name" value="4pyrrol_Mease"/>
</dbReference>
<feature type="domain" description="Tetrapyrrole methylase" evidence="7">
    <location>
        <begin position="4"/>
        <end position="213"/>
    </location>
</feature>
<dbReference type="CDD" id="cd11642">
    <property type="entry name" value="SUMT"/>
    <property type="match status" value="1"/>
</dbReference>
<dbReference type="InterPro" id="IPR035996">
    <property type="entry name" value="4pyrrol_Methylase_sf"/>
</dbReference>
<keyword evidence="3 8" id="KW-0489">Methyltransferase</keyword>
<evidence type="ECO:0000256" key="5">
    <source>
        <dbReference type="ARBA" id="ARBA00022691"/>
    </source>
</evidence>
<dbReference type="AlphaFoldDB" id="A0A7C3MA48"/>
<dbReference type="GO" id="GO:0019354">
    <property type="term" value="P:siroheme biosynthetic process"/>
    <property type="evidence" value="ECO:0007669"/>
    <property type="project" value="InterPro"/>
</dbReference>
<dbReference type="FunFam" id="3.30.950.10:FF:000001">
    <property type="entry name" value="Siroheme synthase"/>
    <property type="match status" value="1"/>
</dbReference>
<dbReference type="InterPro" id="IPR003043">
    <property type="entry name" value="Uropor_MeTrfase_CS"/>
</dbReference>
<keyword evidence="4 8" id="KW-0808">Transferase</keyword>
<dbReference type="InterPro" id="IPR014776">
    <property type="entry name" value="4pyrrole_Mease_sub2"/>
</dbReference>
<proteinExistence type="predicted"/>
<dbReference type="SUPFAM" id="SSF53790">
    <property type="entry name" value="Tetrapyrrole methylase"/>
    <property type="match status" value="1"/>
</dbReference>
<keyword evidence="5" id="KW-0949">S-adenosyl-L-methionine</keyword>
<gene>
    <name evidence="8" type="primary">cobA</name>
    <name evidence="8" type="ORF">ENW66_02395</name>
</gene>
<dbReference type="GO" id="GO:0004851">
    <property type="term" value="F:uroporphyrin-III C-methyltransferase activity"/>
    <property type="evidence" value="ECO:0007669"/>
    <property type="project" value="UniProtKB-EC"/>
</dbReference>
<evidence type="ECO:0000256" key="2">
    <source>
        <dbReference type="ARBA" id="ARBA00012162"/>
    </source>
</evidence>
<evidence type="ECO:0000256" key="3">
    <source>
        <dbReference type="ARBA" id="ARBA00022603"/>
    </source>
</evidence>
<dbReference type="FunFam" id="3.40.1010.10:FF:000001">
    <property type="entry name" value="Siroheme synthase"/>
    <property type="match status" value="1"/>
</dbReference>
<dbReference type="PANTHER" id="PTHR45790:SF3">
    <property type="entry name" value="S-ADENOSYL-L-METHIONINE-DEPENDENT UROPORPHYRINOGEN III METHYLTRANSFERASE, CHLOROPLASTIC"/>
    <property type="match status" value="1"/>
</dbReference>
<name>A0A7C3MA48_ARCFL</name>
<sequence>MVGKVYIVGAGPGRKDLLTLRAYELIKRADVILHDELIGEVAELLKESRAEVINVGKRSGKHRKSQEEINEMLVDYAKKGKVVVRLKGGDPSIFGRGGEEAEFLARHKIPFEFVPGVSSAIAVPECVGIPLTHRSYDPALVFITGRESRERLNWKALAELNATIVVLMGVGKVAEITKKLIENGKDPETPVAIIEKGFSEDQRVLITKLRELADTVERERVENPAVIVIGGVVELYSLLRADLTC</sequence>